<sequence>MTSLTRHHVLRLLAGAAAASLLPPLAQAQASDYPSKPISLIVSFAAGGNADLRGRQLGPLVGAALGKTLIIENKPGASGNIGHDFVAKAAADGYTLGLGGMGPLSVNAHLFPKMTFDPSRDFTPIMLIERAPLVLVTRVDKPFKTLKDVVQAAKARPGALTVANAGTGGAHHLSGEMLQSVAGIDLLPVPYKGGGPAAGALLAGEVDMLFEQTYAALPSIQAGKTRALAVTSDKRLPSLPDVPTMAELGYPDVTIYNWVGLIGPRGLPAPIVKKLNEVFNAALANPELREKITGPGNLIGGGTPEQFAALIASDSKRWAALIKAKGIKME</sequence>
<evidence type="ECO:0008006" key="5">
    <source>
        <dbReference type="Google" id="ProtNLM"/>
    </source>
</evidence>
<proteinExistence type="inferred from homology"/>
<accession>A0A059KR28</accession>
<evidence type="ECO:0000313" key="3">
    <source>
        <dbReference type="EMBL" id="KDB53891.1"/>
    </source>
</evidence>
<dbReference type="eggNOG" id="COG3181">
    <property type="taxonomic scope" value="Bacteria"/>
</dbReference>
<evidence type="ECO:0000256" key="1">
    <source>
        <dbReference type="ARBA" id="ARBA00006987"/>
    </source>
</evidence>
<comment type="caution">
    <text evidence="3">The sequence shown here is derived from an EMBL/GenBank/DDBJ whole genome shotgun (WGS) entry which is preliminary data.</text>
</comment>
<dbReference type="PROSITE" id="PS51318">
    <property type="entry name" value="TAT"/>
    <property type="match status" value="1"/>
</dbReference>
<name>A0A059KR28_9BURK</name>
<dbReference type="Pfam" id="PF03401">
    <property type="entry name" value="TctC"/>
    <property type="match status" value="1"/>
</dbReference>
<feature type="signal peptide" evidence="2">
    <location>
        <begin position="1"/>
        <end position="28"/>
    </location>
</feature>
<dbReference type="Gene3D" id="3.40.190.150">
    <property type="entry name" value="Bordetella uptake gene, domain 1"/>
    <property type="match status" value="1"/>
</dbReference>
<dbReference type="CDD" id="cd07012">
    <property type="entry name" value="PBP2_Bug_TTT"/>
    <property type="match status" value="1"/>
</dbReference>
<dbReference type="PANTHER" id="PTHR42928:SF5">
    <property type="entry name" value="BLR1237 PROTEIN"/>
    <property type="match status" value="1"/>
</dbReference>
<dbReference type="AlphaFoldDB" id="A0A059KR28"/>
<feature type="chain" id="PRO_5001576044" description="Tripartite tricarboxylate transporter substrate binding protein" evidence="2">
    <location>
        <begin position="29"/>
        <end position="330"/>
    </location>
</feature>
<dbReference type="InterPro" id="IPR005064">
    <property type="entry name" value="BUG"/>
</dbReference>
<comment type="similarity">
    <text evidence="1">Belongs to the UPF0065 (bug) family.</text>
</comment>
<dbReference type="Gene3D" id="3.40.190.10">
    <property type="entry name" value="Periplasmic binding protein-like II"/>
    <property type="match status" value="1"/>
</dbReference>
<dbReference type="PATRIC" id="fig|1286631.3.peg.515"/>
<evidence type="ECO:0000313" key="4">
    <source>
        <dbReference type="Proteomes" id="UP000026714"/>
    </source>
</evidence>
<dbReference type="InterPro" id="IPR006311">
    <property type="entry name" value="TAT_signal"/>
</dbReference>
<dbReference type="Proteomes" id="UP000026714">
    <property type="component" value="Unassembled WGS sequence"/>
</dbReference>
<dbReference type="STRING" id="34103.SAMN05421778_10817"/>
<dbReference type="InterPro" id="IPR042100">
    <property type="entry name" value="Bug_dom1"/>
</dbReference>
<dbReference type="PANTHER" id="PTHR42928">
    <property type="entry name" value="TRICARBOXYLATE-BINDING PROTEIN"/>
    <property type="match status" value="1"/>
</dbReference>
<keyword evidence="4" id="KW-1185">Reference proteome</keyword>
<dbReference type="SUPFAM" id="SSF53850">
    <property type="entry name" value="Periplasmic binding protein-like II"/>
    <property type="match status" value="1"/>
</dbReference>
<reference evidence="3 4" key="1">
    <citation type="journal article" date="2014" name="FEMS Microbiol. Ecol.">
        <title>Sphaerotilus natans encrusted with nanoball-shaped Fe(III) oxide minerals formed by nitrate-reducing mixotrophic Fe(II) oxidation.</title>
        <authorList>
            <person name="Park S."/>
            <person name="Kim D.H."/>
            <person name="Lee J.H."/>
            <person name="Hur H.G."/>
        </authorList>
    </citation>
    <scope>NUCLEOTIDE SEQUENCE [LARGE SCALE GENOMIC DNA]</scope>
    <source>
        <strain evidence="3 4">DSM 6575</strain>
    </source>
</reference>
<organism evidence="3 4">
    <name type="scientific">Sphaerotilus natans subsp. natans DSM 6575</name>
    <dbReference type="NCBI Taxonomy" id="1286631"/>
    <lineage>
        <taxon>Bacteria</taxon>
        <taxon>Pseudomonadati</taxon>
        <taxon>Pseudomonadota</taxon>
        <taxon>Betaproteobacteria</taxon>
        <taxon>Burkholderiales</taxon>
        <taxon>Sphaerotilaceae</taxon>
        <taxon>Sphaerotilus</taxon>
    </lineage>
</organism>
<evidence type="ECO:0000256" key="2">
    <source>
        <dbReference type="SAM" id="SignalP"/>
    </source>
</evidence>
<dbReference type="EMBL" id="AZRA01000011">
    <property type="protein sequence ID" value="KDB53891.1"/>
    <property type="molecule type" value="Genomic_DNA"/>
</dbReference>
<gene>
    <name evidence="3" type="ORF">X805_05230</name>
</gene>
<dbReference type="PIRSF" id="PIRSF017082">
    <property type="entry name" value="YflP"/>
    <property type="match status" value="1"/>
</dbReference>
<protein>
    <recommendedName>
        <fullName evidence="5">Tripartite tricarboxylate transporter substrate binding protein</fullName>
    </recommendedName>
</protein>
<keyword evidence="2" id="KW-0732">Signal</keyword>